<organism evidence="2">
    <name type="scientific">Octopus bimaculoides</name>
    <name type="common">California two-spotted octopus</name>
    <dbReference type="NCBI Taxonomy" id="37653"/>
    <lineage>
        <taxon>Eukaryota</taxon>
        <taxon>Metazoa</taxon>
        <taxon>Spiralia</taxon>
        <taxon>Lophotrochozoa</taxon>
        <taxon>Mollusca</taxon>
        <taxon>Cephalopoda</taxon>
        <taxon>Coleoidea</taxon>
        <taxon>Octopodiformes</taxon>
        <taxon>Octopoda</taxon>
        <taxon>Incirrata</taxon>
        <taxon>Octopodidae</taxon>
        <taxon>Octopus</taxon>
    </lineage>
</organism>
<gene>
    <name evidence="2" type="ORF">OCBIM_22004651mg</name>
</gene>
<sequence>MNALNTFSLVTFIFIYSLSVYITEAVPLNEERMEAPRMGKDTKTSILSRKLIQRALGKRNAASDNQGLHFVIGPISLCDKKLKNSDVKLPKSAQKTNSFRG</sequence>
<evidence type="ECO:0000256" key="1">
    <source>
        <dbReference type="SAM" id="Phobius"/>
    </source>
</evidence>
<evidence type="ECO:0000313" key="2">
    <source>
        <dbReference type="EMBL" id="KOF69528.1"/>
    </source>
</evidence>
<proteinExistence type="predicted"/>
<name>A0A0L8FXX0_OCTBM</name>
<keyword evidence="1" id="KW-1133">Transmembrane helix</keyword>
<reference evidence="2" key="1">
    <citation type="submission" date="2015-07" db="EMBL/GenBank/DDBJ databases">
        <title>MeaNS - Measles Nucleotide Surveillance Program.</title>
        <authorList>
            <person name="Tran T."/>
            <person name="Druce J."/>
        </authorList>
    </citation>
    <scope>NUCLEOTIDE SEQUENCE</scope>
    <source>
        <strain evidence="2">UCB-OBI-ISO-001</strain>
        <tissue evidence="2">Gonad</tissue>
    </source>
</reference>
<accession>A0A0L8FXX0</accession>
<protein>
    <submittedName>
        <fullName evidence="2">Uncharacterized protein</fullName>
    </submittedName>
</protein>
<keyword evidence="1" id="KW-0472">Membrane</keyword>
<feature type="transmembrane region" description="Helical" evidence="1">
    <location>
        <begin position="6"/>
        <end position="28"/>
    </location>
</feature>
<dbReference type="AlphaFoldDB" id="A0A0L8FXX0"/>
<dbReference type="EMBL" id="KQ425409">
    <property type="protein sequence ID" value="KOF69528.1"/>
    <property type="molecule type" value="Genomic_DNA"/>
</dbReference>
<keyword evidence="1" id="KW-0812">Transmembrane</keyword>